<evidence type="ECO:0000256" key="6">
    <source>
        <dbReference type="ARBA" id="ARBA00022777"/>
    </source>
</evidence>
<feature type="transmembrane region" description="Helical" evidence="9">
    <location>
        <begin position="137"/>
        <end position="157"/>
    </location>
</feature>
<evidence type="ECO:0000259" key="10">
    <source>
        <dbReference type="Pfam" id="PF07730"/>
    </source>
</evidence>
<evidence type="ECO:0000256" key="2">
    <source>
        <dbReference type="ARBA" id="ARBA00012438"/>
    </source>
</evidence>
<keyword evidence="9" id="KW-0812">Transmembrane</keyword>
<dbReference type="AlphaFoldDB" id="A0A1Q9LNF5"/>
<dbReference type="GO" id="GO:0000155">
    <property type="term" value="F:phosphorelay sensor kinase activity"/>
    <property type="evidence" value="ECO:0007669"/>
    <property type="project" value="InterPro"/>
</dbReference>
<dbReference type="PANTHER" id="PTHR24421:SF10">
    <property type="entry name" value="NITRATE_NITRITE SENSOR PROTEIN NARQ"/>
    <property type="match status" value="1"/>
</dbReference>
<proteinExistence type="predicted"/>
<dbReference type="RefSeq" id="WP_075974428.1">
    <property type="nucleotide sequence ID" value="NZ_MKQR01000009.1"/>
</dbReference>
<keyword evidence="9" id="KW-1133">Transmembrane helix</keyword>
<evidence type="ECO:0000256" key="4">
    <source>
        <dbReference type="ARBA" id="ARBA00022679"/>
    </source>
</evidence>
<dbReference type="InterPro" id="IPR036890">
    <property type="entry name" value="HATPase_C_sf"/>
</dbReference>
<keyword evidence="9" id="KW-0472">Membrane</keyword>
<gene>
    <name evidence="11" type="ORF">BJP25_14635</name>
</gene>
<dbReference type="Gene3D" id="1.20.5.1930">
    <property type="match status" value="1"/>
</dbReference>
<feature type="transmembrane region" description="Helical" evidence="9">
    <location>
        <begin position="64"/>
        <end position="82"/>
    </location>
</feature>
<dbReference type="GO" id="GO:0046983">
    <property type="term" value="F:protein dimerization activity"/>
    <property type="evidence" value="ECO:0007669"/>
    <property type="project" value="InterPro"/>
</dbReference>
<comment type="caution">
    <text evidence="11">The sequence shown here is derived from an EMBL/GenBank/DDBJ whole genome shotgun (WGS) entry which is preliminary data.</text>
</comment>
<dbReference type="InterPro" id="IPR011712">
    <property type="entry name" value="Sig_transdc_His_kin_sub3_dim/P"/>
</dbReference>
<dbReference type="GO" id="GO:0016020">
    <property type="term" value="C:membrane"/>
    <property type="evidence" value="ECO:0007669"/>
    <property type="project" value="InterPro"/>
</dbReference>
<dbReference type="GO" id="GO:0005524">
    <property type="term" value="F:ATP binding"/>
    <property type="evidence" value="ECO:0007669"/>
    <property type="project" value="UniProtKB-KW"/>
</dbReference>
<evidence type="ECO:0000313" key="11">
    <source>
        <dbReference type="EMBL" id="OLR93533.1"/>
    </source>
</evidence>
<evidence type="ECO:0000256" key="7">
    <source>
        <dbReference type="ARBA" id="ARBA00022840"/>
    </source>
</evidence>
<dbReference type="SUPFAM" id="SSF55874">
    <property type="entry name" value="ATPase domain of HSP90 chaperone/DNA topoisomerase II/histidine kinase"/>
    <property type="match status" value="1"/>
</dbReference>
<name>A0A1Q9LNF5_9PSEU</name>
<evidence type="ECO:0000313" key="12">
    <source>
        <dbReference type="Proteomes" id="UP000186040"/>
    </source>
</evidence>
<keyword evidence="12" id="KW-1185">Reference proteome</keyword>
<evidence type="ECO:0000256" key="8">
    <source>
        <dbReference type="ARBA" id="ARBA00023012"/>
    </source>
</evidence>
<dbReference type="STRING" id="1193682.BJP25_14635"/>
<accession>A0A1Q9LNF5</accession>
<feature type="domain" description="Signal transduction histidine kinase subgroup 3 dimerisation and phosphoacceptor" evidence="10">
    <location>
        <begin position="183"/>
        <end position="247"/>
    </location>
</feature>
<dbReference type="InterPro" id="IPR050482">
    <property type="entry name" value="Sensor_HK_TwoCompSys"/>
</dbReference>
<dbReference type="CDD" id="cd16917">
    <property type="entry name" value="HATPase_UhpB-NarQ-NarX-like"/>
    <property type="match status" value="1"/>
</dbReference>
<keyword evidence="6" id="KW-0418">Kinase</keyword>
<evidence type="ECO:0000256" key="9">
    <source>
        <dbReference type="SAM" id="Phobius"/>
    </source>
</evidence>
<keyword evidence="3" id="KW-0597">Phosphoprotein</keyword>
<evidence type="ECO:0000256" key="5">
    <source>
        <dbReference type="ARBA" id="ARBA00022741"/>
    </source>
</evidence>
<protein>
    <recommendedName>
        <fullName evidence="2">histidine kinase</fullName>
        <ecNumber evidence="2">2.7.13.3</ecNumber>
    </recommendedName>
</protein>
<keyword evidence="8" id="KW-0902">Two-component regulatory system</keyword>
<evidence type="ECO:0000256" key="1">
    <source>
        <dbReference type="ARBA" id="ARBA00000085"/>
    </source>
</evidence>
<dbReference type="PANTHER" id="PTHR24421">
    <property type="entry name" value="NITRATE/NITRITE SENSOR PROTEIN NARX-RELATED"/>
    <property type="match status" value="1"/>
</dbReference>
<dbReference type="Proteomes" id="UP000186040">
    <property type="component" value="Unassembled WGS sequence"/>
</dbReference>
<dbReference type="Pfam" id="PF07730">
    <property type="entry name" value="HisKA_3"/>
    <property type="match status" value="1"/>
</dbReference>
<keyword evidence="7" id="KW-0067">ATP-binding</keyword>
<keyword evidence="4" id="KW-0808">Transferase</keyword>
<sequence>MVGMIARLSVPQRVLVGALVLAAAFVALVEAQTAGVVQTKVGYLVCALLPVALLLRGEMTVGSVVLLGVLSVGLTAACVLLEGGSENTFGLVEAAGIGWVVVQVVVQHRPRRAVPAALLLAFALGLQPLRLTGEDESLMALLGAALVAGAGFLLLIGSQLRLRERHRADADDLARQNQRLDHARDLHDFVAHHVTAIVTQAKAVRFAAAQGAPPSPEQLDGMLAAIEDAGSRALVSMRNMVAVLRDDHRAATPRHRTLGEVVAAAVEGFAPAGPRAVARLGAGVADRPLPPGTLDAAHHVVQESLTNVLRHATGVSQVEIGAHLRPGDRVEVTVTDDGSAAGPASAGGHGLVGLTERVGAVGGTLTAGPTGSGWRVAAVLPA</sequence>
<comment type="catalytic activity">
    <reaction evidence="1">
        <text>ATP + protein L-histidine = ADP + protein N-phospho-L-histidine.</text>
        <dbReference type="EC" id="2.7.13.3"/>
    </reaction>
</comment>
<dbReference type="OrthoDB" id="227596at2"/>
<dbReference type="EC" id="2.7.13.3" evidence="2"/>
<dbReference type="EMBL" id="MKQR01000009">
    <property type="protein sequence ID" value="OLR93533.1"/>
    <property type="molecule type" value="Genomic_DNA"/>
</dbReference>
<reference evidence="11 12" key="1">
    <citation type="submission" date="2016-10" db="EMBL/GenBank/DDBJ databases">
        <title>The Draft Genome Sequence of Actinokineospora bangkokensis 44EHWT reveals the biosynthetic pathway of antifungal compounds Thailandins with unusual extender unit butylmalonyl-CoA.</title>
        <authorList>
            <person name="Greule A."/>
            <person name="Intra B."/>
            <person name="Flemming S."/>
            <person name="Rommel M.G."/>
            <person name="Panbangred W."/>
            <person name="Bechthold A."/>
        </authorList>
    </citation>
    <scope>NUCLEOTIDE SEQUENCE [LARGE SCALE GENOMIC DNA]</scope>
    <source>
        <strain evidence="11 12">44EHW</strain>
    </source>
</reference>
<evidence type="ECO:0000256" key="3">
    <source>
        <dbReference type="ARBA" id="ARBA00022553"/>
    </source>
</evidence>
<feature type="transmembrane region" description="Helical" evidence="9">
    <location>
        <begin position="88"/>
        <end position="106"/>
    </location>
</feature>
<dbReference type="Gene3D" id="3.30.565.10">
    <property type="entry name" value="Histidine kinase-like ATPase, C-terminal domain"/>
    <property type="match status" value="1"/>
</dbReference>
<organism evidence="11 12">
    <name type="scientific">Actinokineospora bangkokensis</name>
    <dbReference type="NCBI Taxonomy" id="1193682"/>
    <lineage>
        <taxon>Bacteria</taxon>
        <taxon>Bacillati</taxon>
        <taxon>Actinomycetota</taxon>
        <taxon>Actinomycetes</taxon>
        <taxon>Pseudonocardiales</taxon>
        <taxon>Pseudonocardiaceae</taxon>
        <taxon>Actinokineospora</taxon>
    </lineage>
</organism>
<keyword evidence="5" id="KW-0547">Nucleotide-binding</keyword>